<evidence type="ECO:0000256" key="1">
    <source>
        <dbReference type="ARBA" id="ARBA00004651"/>
    </source>
</evidence>
<feature type="transmembrane region" description="Helical" evidence="8">
    <location>
        <begin position="99"/>
        <end position="125"/>
    </location>
</feature>
<feature type="binding site" evidence="7">
    <location>
        <position position="151"/>
    </location>
    <ligand>
        <name>Mg(2+)</name>
        <dbReference type="ChEBI" id="CHEBI:18420"/>
    </ligand>
</feature>
<dbReference type="STRING" id="1123397.SAMN05660831_00676"/>
<feature type="transmembrane region" description="Helical" evidence="8">
    <location>
        <begin position="246"/>
        <end position="266"/>
    </location>
</feature>
<keyword evidence="3 10" id="KW-0808">Transferase</keyword>
<evidence type="ECO:0000313" key="10">
    <source>
        <dbReference type="EMBL" id="SFD06437.1"/>
    </source>
</evidence>
<feature type="transmembrane region" description="Helical" evidence="8">
    <location>
        <begin position="212"/>
        <end position="231"/>
    </location>
</feature>
<evidence type="ECO:0000256" key="2">
    <source>
        <dbReference type="ARBA" id="ARBA00022475"/>
    </source>
</evidence>
<comment type="cofactor">
    <cofactor evidence="7">
        <name>Mg(2+)</name>
        <dbReference type="ChEBI" id="CHEBI:18420"/>
    </cofactor>
</comment>
<evidence type="ECO:0000256" key="8">
    <source>
        <dbReference type="SAM" id="Phobius"/>
    </source>
</evidence>
<dbReference type="PANTHER" id="PTHR22926:SF3">
    <property type="entry name" value="UNDECAPRENYL-PHOSPHATE ALPHA-N-ACETYLGLUCOSAMINYL 1-PHOSPHATE TRANSFERASE"/>
    <property type="match status" value="1"/>
</dbReference>
<dbReference type="Pfam" id="PF00953">
    <property type="entry name" value="Glycos_transf_4"/>
    <property type="match status" value="1"/>
</dbReference>
<dbReference type="AlphaFoldDB" id="A0A1I1P9C2"/>
<feature type="transmembrane region" description="Helical" evidence="8">
    <location>
        <begin position="131"/>
        <end position="151"/>
    </location>
</feature>
<dbReference type="GO" id="GO:0005886">
    <property type="term" value="C:plasma membrane"/>
    <property type="evidence" value="ECO:0007669"/>
    <property type="project" value="UniProtKB-SubCell"/>
</dbReference>
<dbReference type="InterPro" id="IPR007016">
    <property type="entry name" value="O-antigen_ligase-rel_domated"/>
</dbReference>
<dbReference type="EMBL" id="FOMJ01000001">
    <property type="protein sequence ID" value="SFD06437.1"/>
    <property type="molecule type" value="Genomic_DNA"/>
</dbReference>
<feature type="transmembrane region" description="Helical" evidence="8">
    <location>
        <begin position="320"/>
        <end position="340"/>
    </location>
</feature>
<feature type="domain" description="O-antigen ligase-related" evidence="9">
    <location>
        <begin position="561"/>
        <end position="715"/>
    </location>
</feature>
<dbReference type="PANTHER" id="PTHR22926">
    <property type="entry name" value="PHOSPHO-N-ACETYLMURAMOYL-PENTAPEPTIDE-TRANSFERASE"/>
    <property type="match status" value="1"/>
</dbReference>
<feature type="transmembrane region" description="Helical" evidence="8">
    <location>
        <begin position="576"/>
        <end position="596"/>
    </location>
</feature>
<keyword evidence="5 8" id="KW-1133">Transmembrane helix</keyword>
<name>A0A1I1P9C2_9GAMM</name>
<evidence type="ECO:0000259" key="9">
    <source>
        <dbReference type="Pfam" id="PF04932"/>
    </source>
</evidence>
<keyword evidence="6 8" id="KW-0472">Membrane</keyword>
<dbReference type="OrthoDB" id="9783652at2"/>
<dbReference type="GO" id="GO:0071555">
    <property type="term" value="P:cell wall organization"/>
    <property type="evidence" value="ECO:0007669"/>
    <property type="project" value="TreeGrafter"/>
</dbReference>
<keyword evidence="7" id="KW-0460">Magnesium</keyword>
<feature type="transmembrane region" description="Helical" evidence="8">
    <location>
        <begin position="295"/>
        <end position="314"/>
    </location>
</feature>
<dbReference type="InterPro" id="IPR000715">
    <property type="entry name" value="Glycosyl_transferase_4"/>
</dbReference>
<dbReference type="GO" id="GO:0009103">
    <property type="term" value="P:lipopolysaccharide biosynthetic process"/>
    <property type="evidence" value="ECO:0007669"/>
    <property type="project" value="TreeGrafter"/>
</dbReference>
<keyword evidence="2" id="KW-1003">Cell membrane</keyword>
<feature type="transmembrane region" description="Helical" evidence="8">
    <location>
        <begin position="482"/>
        <end position="500"/>
    </location>
</feature>
<organism evidence="10 11">
    <name type="scientific">Thiohalospira halophila DSM 15071</name>
    <dbReference type="NCBI Taxonomy" id="1123397"/>
    <lineage>
        <taxon>Bacteria</taxon>
        <taxon>Pseudomonadati</taxon>
        <taxon>Pseudomonadota</taxon>
        <taxon>Gammaproteobacteria</taxon>
        <taxon>Thiohalospirales</taxon>
        <taxon>Thiohalospiraceae</taxon>
        <taxon>Thiohalospira</taxon>
    </lineage>
</organism>
<feature type="transmembrane region" description="Helical" evidence="8">
    <location>
        <begin position="430"/>
        <end position="447"/>
    </location>
</feature>
<comment type="subcellular location">
    <subcellularLocation>
        <location evidence="1">Cell membrane</location>
        <topology evidence="1">Multi-pass membrane protein</topology>
    </subcellularLocation>
</comment>
<feature type="transmembrane region" description="Helical" evidence="8">
    <location>
        <begin position="552"/>
        <end position="570"/>
    </location>
</feature>
<dbReference type="CDD" id="cd06853">
    <property type="entry name" value="GT_WecA_like"/>
    <property type="match status" value="1"/>
</dbReference>
<keyword evidence="11" id="KW-1185">Reference proteome</keyword>
<feature type="binding site" evidence="7">
    <location>
        <position position="216"/>
    </location>
    <ligand>
        <name>Mg(2+)</name>
        <dbReference type="ChEBI" id="CHEBI:18420"/>
    </ligand>
</feature>
<feature type="transmembrane region" description="Helical" evidence="8">
    <location>
        <begin position="6"/>
        <end position="23"/>
    </location>
</feature>
<feature type="transmembrane region" description="Helical" evidence="8">
    <location>
        <begin position="70"/>
        <end position="87"/>
    </location>
</feature>
<proteinExistence type="predicted"/>
<dbReference type="GO" id="GO:0044038">
    <property type="term" value="P:cell wall macromolecule biosynthetic process"/>
    <property type="evidence" value="ECO:0007669"/>
    <property type="project" value="TreeGrafter"/>
</dbReference>
<dbReference type="RefSeq" id="WP_093427308.1">
    <property type="nucleotide sequence ID" value="NZ_FOMJ01000001.1"/>
</dbReference>
<feature type="transmembrane region" description="Helical" evidence="8">
    <location>
        <begin position="698"/>
        <end position="721"/>
    </location>
</feature>
<keyword evidence="4 8" id="KW-0812">Transmembrane</keyword>
<dbReference type="GO" id="GO:0046872">
    <property type="term" value="F:metal ion binding"/>
    <property type="evidence" value="ECO:0007669"/>
    <property type="project" value="UniProtKB-KW"/>
</dbReference>
<evidence type="ECO:0000256" key="7">
    <source>
        <dbReference type="PIRSR" id="PIRSR600715-1"/>
    </source>
</evidence>
<feature type="transmembrane region" description="Helical" evidence="8">
    <location>
        <begin position="459"/>
        <end position="475"/>
    </location>
</feature>
<evidence type="ECO:0000256" key="3">
    <source>
        <dbReference type="ARBA" id="ARBA00022679"/>
    </source>
</evidence>
<feature type="transmembrane region" description="Helical" evidence="8">
    <location>
        <begin position="766"/>
        <end position="785"/>
    </location>
</feature>
<gene>
    <name evidence="10" type="ORF">SAMN05660831_00676</name>
</gene>
<feature type="transmembrane region" description="Helical" evidence="8">
    <location>
        <begin position="520"/>
        <end position="540"/>
    </location>
</feature>
<evidence type="ECO:0000313" key="11">
    <source>
        <dbReference type="Proteomes" id="UP000198611"/>
    </source>
</evidence>
<reference evidence="10 11" key="1">
    <citation type="submission" date="2016-10" db="EMBL/GenBank/DDBJ databases">
        <authorList>
            <person name="de Groot N.N."/>
        </authorList>
    </citation>
    <scope>NUCLEOTIDE SEQUENCE [LARGE SCALE GENOMIC DNA]</scope>
    <source>
        <strain evidence="10 11">HL3</strain>
    </source>
</reference>
<evidence type="ECO:0000256" key="5">
    <source>
        <dbReference type="ARBA" id="ARBA00022989"/>
    </source>
</evidence>
<feature type="transmembrane region" description="Helical" evidence="8">
    <location>
        <begin position="603"/>
        <end position="622"/>
    </location>
</feature>
<accession>A0A1I1P9C2</accession>
<dbReference type="GO" id="GO:0016780">
    <property type="term" value="F:phosphotransferase activity, for other substituted phosphate groups"/>
    <property type="evidence" value="ECO:0007669"/>
    <property type="project" value="InterPro"/>
</dbReference>
<sequence>MDAYIIPPLISLALAVALILALDEPARELGLVDRPGGRKKHAEPVPLIGGLAVVIAFAGGVLLVDGPLRDYAALFAGLGLLLVTGLVDDAQDMRSTTKLMLQFVAAALVVGWGGLVISDLGVFIPGERLELSAWAIPLTLFAMVGFINALNMMDGADGLAGGISLAMLGWLVVAAHLSGLPVTTAVAATLAAAVVGFLLFNMRHPGRPRASIFLGDAGSMALGLAIGWLALEVLMAPGRAVSPAGMAWVLALPAVDTLSLMIRRVLKDQSPFRADREHLHHIFLRAGYTVGETSALLLLLTVVLGGIGIMGSVVGVPDPILYAGLLGLVVGHLVFIRRAWRTARALRRLHQWSGSAPMTWPVRCADGAETSCAVPPVTGWRRWLALGGLYVMLFSLPFHETGLEVGFAALAAATLASLPTFAADLRRLPVAWLVLGLSVYITLRGGLFGESSQLVWSEYLWISGLAALPVGWWLAGARWHWLPLFLVLVAGWSAAFALQADWAALMVGDLANPLEWGSPAVIGSLAALLAVALLGAMVSAFQRLGCGWRPTAMLVVFGGVTVSALVVLAGTGYTTAWLAALAGVLTMAVAAVLYGLNRRHWMGLAGGTALAVGVVVATWSVVGASEGDGSGGLANSVAAAGLHIEGEKAAATELYPAVAERLTIWERTVEAVSRAPWLGPAEAGPFTAEEGYVHLQSAYGSIALDFGLVGLVLFLLLVGVLLRDAVLMARHRLWAAVWVVAILGVSGSLGALLLLSVQIHATPGRALVALVASVYFAAAFQRRWFEGNSGGRRTGSGGEELPPGVARLTAWRDAA</sequence>
<feature type="transmembrane region" description="Helical" evidence="8">
    <location>
        <begin position="44"/>
        <end position="64"/>
    </location>
</feature>
<dbReference type="Proteomes" id="UP000198611">
    <property type="component" value="Unassembled WGS sequence"/>
</dbReference>
<feature type="transmembrane region" description="Helical" evidence="8">
    <location>
        <begin position="733"/>
        <end position="754"/>
    </location>
</feature>
<dbReference type="Pfam" id="PF04932">
    <property type="entry name" value="Wzy_C"/>
    <property type="match status" value="1"/>
</dbReference>
<feature type="transmembrane region" description="Helical" evidence="8">
    <location>
        <begin position="182"/>
        <end position="200"/>
    </location>
</feature>
<protein>
    <submittedName>
        <fullName evidence="10">UDP-GlcNAc:undecaprenyl-phosphate GlcNAc-1-phosphate transferase</fullName>
    </submittedName>
</protein>
<evidence type="ECO:0000256" key="4">
    <source>
        <dbReference type="ARBA" id="ARBA00022692"/>
    </source>
</evidence>
<evidence type="ECO:0000256" key="6">
    <source>
        <dbReference type="ARBA" id="ARBA00023136"/>
    </source>
</evidence>
<keyword evidence="7" id="KW-0479">Metal-binding</keyword>